<dbReference type="HOGENOM" id="CLU_147221_0_0_7"/>
<comment type="caution">
    <text evidence="1">The sequence shown here is derived from an EMBL/GenBank/DDBJ whole genome shotgun (WGS) entry which is preliminary data.</text>
</comment>
<reference evidence="1 2" key="1">
    <citation type="journal article" date="2014" name="Nature">
        <title>An environmental bacterial taxon with a large and distinct metabolic repertoire.</title>
        <authorList>
            <person name="Wilson M.C."/>
            <person name="Mori T."/>
            <person name="Ruckert C."/>
            <person name="Uria A.R."/>
            <person name="Helf M.J."/>
            <person name="Takada K."/>
            <person name="Gernert C."/>
            <person name="Steffens U.A."/>
            <person name="Heycke N."/>
            <person name="Schmitt S."/>
            <person name="Rinke C."/>
            <person name="Helfrich E.J."/>
            <person name="Brachmann A.O."/>
            <person name="Gurgui C."/>
            <person name="Wakimoto T."/>
            <person name="Kracht M."/>
            <person name="Crusemann M."/>
            <person name="Hentschel U."/>
            <person name="Abe I."/>
            <person name="Matsunaga S."/>
            <person name="Kalinowski J."/>
            <person name="Takeyama H."/>
            <person name="Piel J."/>
        </authorList>
    </citation>
    <scope>NUCLEOTIDE SEQUENCE [LARGE SCALE GENOMIC DNA]</scope>
    <source>
        <strain evidence="2">TSY2</strain>
    </source>
</reference>
<protein>
    <submittedName>
        <fullName evidence="1">Uncharacterized protein</fullName>
    </submittedName>
</protein>
<name>W4M4Z5_9BACT</name>
<evidence type="ECO:0000313" key="2">
    <source>
        <dbReference type="Proteomes" id="UP000019140"/>
    </source>
</evidence>
<keyword evidence="2" id="KW-1185">Reference proteome</keyword>
<organism evidence="1 2">
    <name type="scientific">Candidatus Entotheonella gemina</name>
    <dbReference type="NCBI Taxonomy" id="1429439"/>
    <lineage>
        <taxon>Bacteria</taxon>
        <taxon>Pseudomonadati</taxon>
        <taxon>Nitrospinota/Tectimicrobiota group</taxon>
        <taxon>Candidatus Tectimicrobiota</taxon>
        <taxon>Candidatus Entotheonellia</taxon>
        <taxon>Candidatus Entotheonellales</taxon>
        <taxon>Candidatus Entotheonellaceae</taxon>
        <taxon>Candidatus Entotheonella</taxon>
    </lineage>
</organism>
<gene>
    <name evidence="1" type="ORF">ETSY2_24055</name>
</gene>
<dbReference type="Proteomes" id="UP000019140">
    <property type="component" value="Unassembled WGS sequence"/>
</dbReference>
<accession>W4M4Z5</accession>
<proteinExistence type="predicted"/>
<sequence>MTLPETLYERVQETATASSLSFDEVLAQSIALSLPALERELSADVRSELAGLALLSDTELQGIAESAMDEGGQARLENLAELQKQRPLSASEQSELEQLMEEAQRIMLRKAEVYRLLARRGHTVFDIPNTSSD</sequence>
<dbReference type="EMBL" id="AZHX01001002">
    <property type="protein sequence ID" value="ETX05253.1"/>
    <property type="molecule type" value="Genomic_DNA"/>
</dbReference>
<evidence type="ECO:0000313" key="1">
    <source>
        <dbReference type="EMBL" id="ETX05253.1"/>
    </source>
</evidence>
<dbReference type="AlphaFoldDB" id="W4M4Z5"/>